<feature type="chain" id="PRO_5042901853" description="Ig-like domain-containing protein" evidence="2">
    <location>
        <begin position="24"/>
        <end position="499"/>
    </location>
</feature>
<evidence type="ECO:0000256" key="1">
    <source>
        <dbReference type="SAM" id="MobiDB-lite"/>
    </source>
</evidence>
<dbReference type="EMBL" id="JBAMIC010000012">
    <property type="protein sequence ID" value="KAK7099139.1"/>
    <property type="molecule type" value="Genomic_DNA"/>
</dbReference>
<feature type="region of interest" description="Disordered" evidence="1">
    <location>
        <begin position="101"/>
        <end position="169"/>
    </location>
</feature>
<evidence type="ECO:0000259" key="3">
    <source>
        <dbReference type="PROSITE" id="PS50835"/>
    </source>
</evidence>
<evidence type="ECO:0000256" key="2">
    <source>
        <dbReference type="SAM" id="SignalP"/>
    </source>
</evidence>
<dbReference type="Proteomes" id="UP001374579">
    <property type="component" value="Unassembled WGS sequence"/>
</dbReference>
<evidence type="ECO:0000313" key="5">
    <source>
        <dbReference type="Proteomes" id="UP001374579"/>
    </source>
</evidence>
<proteinExistence type="predicted"/>
<organism evidence="4 5">
    <name type="scientific">Littorina saxatilis</name>
    <dbReference type="NCBI Taxonomy" id="31220"/>
    <lineage>
        <taxon>Eukaryota</taxon>
        <taxon>Metazoa</taxon>
        <taxon>Spiralia</taxon>
        <taxon>Lophotrochozoa</taxon>
        <taxon>Mollusca</taxon>
        <taxon>Gastropoda</taxon>
        <taxon>Caenogastropoda</taxon>
        <taxon>Littorinimorpha</taxon>
        <taxon>Littorinoidea</taxon>
        <taxon>Littorinidae</taxon>
        <taxon>Littorina</taxon>
    </lineage>
</organism>
<dbReference type="AlphaFoldDB" id="A0AAN9G938"/>
<name>A0AAN9G938_9CAEN</name>
<evidence type="ECO:0000313" key="4">
    <source>
        <dbReference type="EMBL" id="KAK7099139.1"/>
    </source>
</evidence>
<sequence length="499" mass="54440">MAPNASFCAVMVYIICVCLRASGQAVRTRILPSDQLLLESKGERSRPHGSAVIWCLVQDLDPISEQVKALELFFRSAPQIGTGLDLDGDGKLFEGSFSQFGFSSGPEWEPRERSGSKDKEKKTGSTSDDGRDMDVTRAEGFPDAGFSSSNSSSSPNKNTSKKFDATDSISRGNRLDQRRLLPGSVSVARVFASAAAELGVRHVQRSGVSVRGVISSSNPNLSSLQVAMRRATCSDCGTYVCVMHYRDHRGNITQARSSCDFIVAQSVTRRLNVRIVKAPTKVAQSNTSSANYQQPTEPVDLFCFGTISDPNTPIAWRIQAVNKSSNATMQRPEMSKQGEPRLGKHCQYWRASLLHHVWEDDETWRFGCFLSRDEGLLASALLSKSGPEVVAECGDSNSTSPTKEGDKVTVTCDVTHHNDVTAVTWKQGGVQVGTCRVTSKTSNETVWSCSVSSPDYSAEKKKTRFELNIGQYEVIRDKGQWGCVVTPLAFDMAASCILG</sequence>
<keyword evidence="2" id="KW-0732">Signal</keyword>
<comment type="caution">
    <text evidence="4">The sequence shown here is derived from an EMBL/GenBank/DDBJ whole genome shotgun (WGS) entry which is preliminary data.</text>
</comment>
<gene>
    <name evidence="4" type="ORF">V1264_003325</name>
</gene>
<feature type="compositionally biased region" description="Basic and acidic residues" evidence="1">
    <location>
        <begin position="108"/>
        <end position="137"/>
    </location>
</feature>
<feature type="domain" description="Ig-like" evidence="3">
    <location>
        <begin position="387"/>
        <end position="486"/>
    </location>
</feature>
<reference evidence="4 5" key="1">
    <citation type="submission" date="2024-02" db="EMBL/GenBank/DDBJ databases">
        <title>Chromosome-scale genome assembly of the rough periwinkle Littorina saxatilis.</title>
        <authorList>
            <person name="De Jode A."/>
            <person name="Faria R."/>
            <person name="Formenti G."/>
            <person name="Sims Y."/>
            <person name="Smith T.P."/>
            <person name="Tracey A."/>
            <person name="Wood J.M.D."/>
            <person name="Zagrodzka Z.B."/>
            <person name="Johannesson K."/>
            <person name="Butlin R.K."/>
            <person name="Leder E.H."/>
        </authorList>
    </citation>
    <scope>NUCLEOTIDE SEQUENCE [LARGE SCALE GENOMIC DNA]</scope>
    <source>
        <strain evidence="4">Snail1</strain>
        <tissue evidence="4">Muscle</tissue>
    </source>
</reference>
<accession>A0AAN9G938</accession>
<keyword evidence="5" id="KW-1185">Reference proteome</keyword>
<dbReference type="InterPro" id="IPR007110">
    <property type="entry name" value="Ig-like_dom"/>
</dbReference>
<dbReference type="SUPFAM" id="SSF48726">
    <property type="entry name" value="Immunoglobulin"/>
    <property type="match status" value="1"/>
</dbReference>
<dbReference type="PROSITE" id="PS50835">
    <property type="entry name" value="IG_LIKE"/>
    <property type="match status" value="1"/>
</dbReference>
<protein>
    <recommendedName>
        <fullName evidence="3">Ig-like domain-containing protein</fullName>
    </recommendedName>
</protein>
<dbReference type="InterPro" id="IPR036179">
    <property type="entry name" value="Ig-like_dom_sf"/>
</dbReference>
<feature type="signal peptide" evidence="2">
    <location>
        <begin position="1"/>
        <end position="23"/>
    </location>
</feature>
<feature type="compositionally biased region" description="Low complexity" evidence="1">
    <location>
        <begin position="147"/>
        <end position="158"/>
    </location>
</feature>